<evidence type="ECO:0000313" key="3">
    <source>
        <dbReference type="EMBL" id="RXH54398.1"/>
    </source>
</evidence>
<dbReference type="Gene3D" id="3.40.50.2020">
    <property type="match status" value="1"/>
</dbReference>
<organism evidence="3 4">
    <name type="scientific">Granulicella sibirica</name>
    <dbReference type="NCBI Taxonomy" id="2479048"/>
    <lineage>
        <taxon>Bacteria</taxon>
        <taxon>Pseudomonadati</taxon>
        <taxon>Acidobacteriota</taxon>
        <taxon>Terriglobia</taxon>
        <taxon>Terriglobales</taxon>
        <taxon>Acidobacteriaceae</taxon>
        <taxon>Granulicella</taxon>
    </lineage>
</organism>
<gene>
    <name evidence="3" type="ORF">GRAN_4694</name>
</gene>
<dbReference type="Pfam" id="PF00156">
    <property type="entry name" value="Pribosyltran"/>
    <property type="match status" value="1"/>
</dbReference>
<comment type="caution">
    <text evidence="3">The sequence shown here is derived from an EMBL/GenBank/DDBJ whole genome shotgun (WGS) entry which is preliminary data.</text>
</comment>
<dbReference type="PANTHER" id="PTHR47505:SF1">
    <property type="entry name" value="DNA UTILIZATION PROTEIN YHGH"/>
    <property type="match status" value="1"/>
</dbReference>
<feature type="domain" description="Phosphoribosyltransferase" evidence="2">
    <location>
        <begin position="55"/>
        <end position="150"/>
    </location>
</feature>
<dbReference type="InterPro" id="IPR000836">
    <property type="entry name" value="PRTase_dom"/>
</dbReference>
<comment type="similarity">
    <text evidence="1">Belongs to the ComF/GntX family.</text>
</comment>
<dbReference type="CDD" id="cd06223">
    <property type="entry name" value="PRTases_typeI"/>
    <property type="match status" value="1"/>
</dbReference>
<evidence type="ECO:0000256" key="1">
    <source>
        <dbReference type="ARBA" id="ARBA00008007"/>
    </source>
</evidence>
<reference evidence="4" key="2">
    <citation type="submission" date="2019-02" db="EMBL/GenBank/DDBJ databases">
        <title>Granulicella sibirica sp. nov., a psychrotolerant acidobacterium isolated from an organic soil layer in forested tundra, West Siberia.</title>
        <authorList>
            <person name="Oshkin I.Y."/>
            <person name="Kulichevskaya I.S."/>
            <person name="Rijpstra W.I.C."/>
            <person name="Sinninghe Damste J.S."/>
            <person name="Rakitin A.L."/>
            <person name="Ravin N.V."/>
            <person name="Dedysh S.N."/>
        </authorList>
    </citation>
    <scope>NUCLEOTIDE SEQUENCE [LARGE SCALE GENOMIC DNA]</scope>
    <source>
        <strain evidence="4">AF10</strain>
    </source>
</reference>
<name>A0A4Q0SXP9_9BACT</name>
<dbReference type="SUPFAM" id="SSF53271">
    <property type="entry name" value="PRTase-like"/>
    <property type="match status" value="1"/>
</dbReference>
<evidence type="ECO:0000259" key="2">
    <source>
        <dbReference type="Pfam" id="PF00156"/>
    </source>
</evidence>
<dbReference type="Proteomes" id="UP000289437">
    <property type="component" value="Unassembled WGS sequence"/>
</dbReference>
<reference evidence="3 4" key="1">
    <citation type="submission" date="2018-11" db="EMBL/GenBank/DDBJ databases">
        <authorList>
            <person name="Mardanov A.V."/>
            <person name="Ravin N.V."/>
            <person name="Dedysh S.N."/>
        </authorList>
    </citation>
    <scope>NUCLEOTIDE SEQUENCE [LARGE SCALE GENOMIC DNA]</scope>
    <source>
        <strain evidence="3 4">AF10</strain>
    </source>
</reference>
<protein>
    <recommendedName>
        <fullName evidence="2">Phosphoribosyltransferase domain-containing protein</fullName>
    </recommendedName>
</protein>
<proteinExistence type="inferred from homology"/>
<dbReference type="InterPro" id="IPR051910">
    <property type="entry name" value="ComF/GntX_DNA_util-trans"/>
</dbReference>
<dbReference type="PANTHER" id="PTHR47505">
    <property type="entry name" value="DNA UTILIZATION PROTEIN YHGH"/>
    <property type="match status" value="1"/>
</dbReference>
<dbReference type="InterPro" id="IPR029057">
    <property type="entry name" value="PRTase-like"/>
</dbReference>
<keyword evidence="4" id="KW-1185">Reference proteome</keyword>
<accession>A0A4Q0SXP9</accession>
<evidence type="ECO:0000313" key="4">
    <source>
        <dbReference type="Proteomes" id="UP000289437"/>
    </source>
</evidence>
<sequence length="173" mass="18634">MVHLLKYDGVRSVAPVLGAMLARTVRRLELGPGVVVVAVPLFPAKERVRGYNQAVVLADAALRGLKGFVTGHSALRRVKNTESQFALTPRMRRMNLRGAFVVADAAKIAGREVLLVDDIYTTGATARECARVLMKAGAGRVWVATLARAQTEGVAAWDGLRVMPWAGAESLQE</sequence>
<dbReference type="EMBL" id="RDSM01000004">
    <property type="protein sequence ID" value="RXH54398.1"/>
    <property type="molecule type" value="Genomic_DNA"/>
</dbReference>
<dbReference type="AlphaFoldDB" id="A0A4Q0SXP9"/>